<comment type="caution">
    <text evidence="1">The sequence shown here is derived from an EMBL/GenBank/DDBJ whole genome shotgun (WGS) entry which is preliminary data.</text>
</comment>
<protein>
    <submittedName>
        <fullName evidence="1">Uncharacterized protein</fullName>
    </submittedName>
</protein>
<evidence type="ECO:0000313" key="2">
    <source>
        <dbReference type="Proteomes" id="UP001497680"/>
    </source>
</evidence>
<reference evidence="1 2" key="1">
    <citation type="journal article" date="2022" name="New Phytol.">
        <title>Ecological generalism drives hyperdiversity of secondary metabolite gene clusters in xylarialean endophytes.</title>
        <authorList>
            <person name="Franco M.E.E."/>
            <person name="Wisecaver J.H."/>
            <person name="Arnold A.E."/>
            <person name="Ju Y.M."/>
            <person name="Slot J.C."/>
            <person name="Ahrendt S."/>
            <person name="Moore L.P."/>
            <person name="Eastman K.E."/>
            <person name="Scott K."/>
            <person name="Konkel Z."/>
            <person name="Mondo S.J."/>
            <person name="Kuo A."/>
            <person name="Hayes R.D."/>
            <person name="Haridas S."/>
            <person name="Andreopoulos B."/>
            <person name="Riley R."/>
            <person name="LaButti K."/>
            <person name="Pangilinan J."/>
            <person name="Lipzen A."/>
            <person name="Amirebrahimi M."/>
            <person name="Yan J."/>
            <person name="Adam C."/>
            <person name="Keymanesh K."/>
            <person name="Ng V."/>
            <person name="Louie K."/>
            <person name="Northen T."/>
            <person name="Drula E."/>
            <person name="Henrissat B."/>
            <person name="Hsieh H.M."/>
            <person name="Youens-Clark K."/>
            <person name="Lutzoni F."/>
            <person name="Miadlikowska J."/>
            <person name="Eastwood D.C."/>
            <person name="Hamelin R.C."/>
            <person name="Grigoriev I.V."/>
            <person name="U'Ren J.M."/>
        </authorList>
    </citation>
    <scope>NUCLEOTIDE SEQUENCE [LARGE SCALE GENOMIC DNA]</scope>
    <source>
        <strain evidence="1 2">ER1909</strain>
    </source>
</reference>
<name>A0ACC0CNC3_9PEZI</name>
<keyword evidence="2" id="KW-1185">Reference proteome</keyword>
<organism evidence="1 2">
    <name type="scientific">Hypoxylon rubiginosum</name>
    <dbReference type="NCBI Taxonomy" id="110542"/>
    <lineage>
        <taxon>Eukaryota</taxon>
        <taxon>Fungi</taxon>
        <taxon>Dikarya</taxon>
        <taxon>Ascomycota</taxon>
        <taxon>Pezizomycotina</taxon>
        <taxon>Sordariomycetes</taxon>
        <taxon>Xylariomycetidae</taxon>
        <taxon>Xylariales</taxon>
        <taxon>Hypoxylaceae</taxon>
        <taxon>Hypoxylon</taxon>
    </lineage>
</organism>
<evidence type="ECO:0000313" key="1">
    <source>
        <dbReference type="EMBL" id="KAI6081962.1"/>
    </source>
</evidence>
<dbReference type="Proteomes" id="UP001497680">
    <property type="component" value="Unassembled WGS sequence"/>
</dbReference>
<accession>A0ACC0CNC3</accession>
<proteinExistence type="predicted"/>
<dbReference type="EMBL" id="MU394382">
    <property type="protein sequence ID" value="KAI6081962.1"/>
    <property type="molecule type" value="Genomic_DNA"/>
</dbReference>
<gene>
    <name evidence="1" type="ORF">F4821DRAFT_274548</name>
</gene>
<sequence length="251" mass="28147">MRTLSFSVLLTLFASAVIGWDPSQTDCSKLPLCLTSFKWCDPDGAGCYIPDGAYAPGAIAKQALWVLLTEDYNFTISWKVLTANKDIPVRVQWWLGDDGVYWEMNTTDTKITFNPQEIISSFPLPSAPNVTESEAEYYAIRDQMNSITIRQVNLQHEESSDNSILNSLYDATDQFIVGTPSIEHILQGQNRIGHRDEYNKWRLGVGVGVGLGVPILIAVTALSTWVVMRKKVRQLQESQENSIKMSPVQQK</sequence>